<evidence type="ECO:0000313" key="26">
    <source>
        <dbReference type="Proteomes" id="UP000128757"/>
    </source>
</evidence>
<accession>A0A0D3MCJ6</accession>
<evidence type="ECO:0000256" key="11">
    <source>
        <dbReference type="ARBA" id="ARBA00022722"/>
    </source>
</evidence>
<reference evidence="26" key="1">
    <citation type="submission" date="2014-03" db="EMBL/GenBank/DDBJ databases">
        <title>Mammalian viruses resident in respiratory and gastrointestinal tracts of bat species across China mainland.</title>
        <authorList>
            <person name="Wu Z."/>
            <person name="Yang L."/>
            <person name="Jin Q."/>
        </authorList>
    </citation>
    <scope>NUCLEOTIDE SEQUENCE [LARGE SCALE GENOMIC DNA]</scope>
</reference>
<evidence type="ECO:0000256" key="17">
    <source>
        <dbReference type="ARBA" id="ARBA00022840"/>
    </source>
</evidence>
<keyword evidence="15" id="KW-0378">Hydrolase</keyword>
<evidence type="ECO:0000256" key="2">
    <source>
        <dbReference type="ARBA" id="ARBA00001946"/>
    </source>
</evidence>
<evidence type="ECO:0000256" key="19">
    <source>
        <dbReference type="ARBA" id="ARBA00023125"/>
    </source>
</evidence>
<dbReference type="RefSeq" id="YP_009506279.1">
    <property type="nucleotide sequence ID" value="NC_038389.1"/>
</dbReference>
<keyword evidence="26" id="KW-1185">Reference proteome</keyword>
<comment type="subunit">
    <text evidence="5">Interacts with the capsid protein; this interaction relocates Rep into the nucleus.</text>
</comment>
<dbReference type="PROSITE" id="PS52020">
    <property type="entry name" value="CRESS_DNA_REP"/>
    <property type="match status" value="1"/>
</dbReference>
<evidence type="ECO:0000256" key="15">
    <source>
        <dbReference type="ARBA" id="ARBA00022801"/>
    </source>
</evidence>
<keyword evidence="17" id="KW-0067">ATP-binding</keyword>
<comment type="cofactor">
    <cofactor evidence="1">
        <name>Mn(2+)</name>
        <dbReference type="ChEBI" id="CHEBI:29035"/>
    </cofactor>
</comment>
<organism evidence="25 26">
    <name type="scientific">Bat associated circovirus 7</name>
    <dbReference type="NCBI Taxonomy" id="2003312"/>
    <lineage>
        <taxon>Viruses</taxon>
        <taxon>Monodnaviria</taxon>
        <taxon>Shotokuvirae</taxon>
        <taxon>Cressdnaviricota</taxon>
        <taxon>Arfiviricetes</taxon>
        <taxon>Cirlivirales</taxon>
        <taxon>Circoviridae</taxon>
        <taxon>Circovirus</taxon>
        <taxon>Circovirus lepakko</taxon>
    </lineage>
</organism>
<dbReference type="Pfam" id="PF02407">
    <property type="entry name" value="Viral_Rep"/>
    <property type="match status" value="1"/>
</dbReference>
<evidence type="ECO:0000256" key="4">
    <source>
        <dbReference type="ARBA" id="ARBA00008545"/>
    </source>
</evidence>
<feature type="domain" description="CRESS-DNA virus Rep endonuclease" evidence="24">
    <location>
        <begin position="28"/>
        <end position="126"/>
    </location>
</feature>
<keyword evidence="20" id="KW-0511">Multifunctional enzyme</keyword>
<keyword evidence="9" id="KW-0548">Nucleotidyltransferase</keyword>
<dbReference type="GeneID" id="37617097"/>
<dbReference type="SUPFAM" id="SSF52540">
    <property type="entry name" value="P-loop containing nucleoside triphosphate hydrolases"/>
    <property type="match status" value="1"/>
</dbReference>
<dbReference type="InterPro" id="IPR049912">
    <property type="entry name" value="CRESS_DNA_REP"/>
</dbReference>
<evidence type="ECO:0000256" key="3">
    <source>
        <dbReference type="ARBA" id="ARBA00004147"/>
    </source>
</evidence>
<comment type="similarity">
    <text evidence="4">Belongs to the nanoviruses/circoviruses replication-associated protein family.</text>
</comment>
<dbReference type="GO" id="GO:0004519">
    <property type="term" value="F:endonuclease activity"/>
    <property type="evidence" value="ECO:0007669"/>
    <property type="project" value="UniProtKB-KW"/>
</dbReference>
<dbReference type="GO" id="GO:0016787">
    <property type="term" value="F:hydrolase activity"/>
    <property type="evidence" value="ECO:0007669"/>
    <property type="project" value="UniProtKB-KW"/>
</dbReference>
<comment type="subcellular location">
    <subcellularLocation>
        <location evidence="3">Host nucleus</location>
    </subcellularLocation>
</comment>
<keyword evidence="7" id="KW-1048">Host nucleus</keyword>
<evidence type="ECO:0000256" key="10">
    <source>
        <dbReference type="ARBA" id="ARBA00022705"/>
    </source>
</evidence>
<evidence type="ECO:0000256" key="7">
    <source>
        <dbReference type="ARBA" id="ARBA00022562"/>
    </source>
</evidence>
<keyword evidence="19" id="KW-0238">DNA-binding</keyword>
<keyword evidence="12" id="KW-0479">Metal-binding</keyword>
<dbReference type="EMBL" id="KJ641723">
    <property type="protein sequence ID" value="AIF76261.1"/>
    <property type="molecule type" value="Genomic_DNA"/>
</dbReference>
<dbReference type="Pfam" id="PF00910">
    <property type="entry name" value="RNA_helicase"/>
    <property type="match status" value="1"/>
</dbReference>
<evidence type="ECO:0000256" key="5">
    <source>
        <dbReference type="ARBA" id="ARBA00011448"/>
    </source>
</evidence>
<keyword evidence="11" id="KW-0540">Nuclease</keyword>
<keyword evidence="8" id="KW-0808">Transferase</keyword>
<dbReference type="InterPro" id="IPR027417">
    <property type="entry name" value="P-loop_NTPase"/>
</dbReference>
<sequence length="318" mass="36258">MLFVGPLIAPRTRPCGSSKRSTMGMARGSPACRWCFTINNWTEEEYGQICSFTEDKVKYLIIGKEVGREGTPHLQGFVNFKKKLRRDTLKKLPGFTRAHVEPAKGSDMENQRYCRKQGKYLEIGSPGLQGKSSALQEALKTLQENRGDLAAVATAYPEVYVRHGRGLRDYVNTSGLVPRRQSKTVVTVVIGPPGVGKTKYVNDCIGDLTSYWKPRGPWWDGYQQQECVVLDDFYGWVPFDELLRVMDRYPLKVPVKGAYCEFNSKKLFITSNKPPEEWYNEENICGTLQAMFRRFNEVFRMKSGGVIEPLTPQHEINY</sequence>
<evidence type="ECO:0000256" key="14">
    <source>
        <dbReference type="ARBA" id="ARBA00022759"/>
    </source>
</evidence>
<dbReference type="GO" id="GO:0042025">
    <property type="term" value="C:host cell nucleus"/>
    <property type="evidence" value="ECO:0007669"/>
    <property type="project" value="UniProtKB-SubCell"/>
</dbReference>
<dbReference type="GO" id="GO:0003677">
    <property type="term" value="F:DNA binding"/>
    <property type="evidence" value="ECO:0007669"/>
    <property type="project" value="UniProtKB-KW"/>
</dbReference>
<proteinExistence type="inferred from homology"/>
<comment type="catalytic activity">
    <reaction evidence="23">
        <text>ATP + H2O = ADP + phosphate + H(+)</text>
        <dbReference type="Rhea" id="RHEA:13065"/>
        <dbReference type="ChEBI" id="CHEBI:15377"/>
        <dbReference type="ChEBI" id="CHEBI:15378"/>
        <dbReference type="ChEBI" id="CHEBI:30616"/>
        <dbReference type="ChEBI" id="CHEBI:43474"/>
        <dbReference type="ChEBI" id="CHEBI:456216"/>
    </reaction>
</comment>
<keyword evidence="13" id="KW-0547">Nucleotide-binding</keyword>
<evidence type="ECO:0000256" key="18">
    <source>
        <dbReference type="ARBA" id="ARBA00023124"/>
    </source>
</evidence>
<dbReference type="GO" id="GO:0006260">
    <property type="term" value="P:DNA replication"/>
    <property type="evidence" value="ECO:0007669"/>
    <property type="project" value="UniProtKB-KW"/>
</dbReference>
<name>A0A0D3MCJ6_9CIRC</name>
<comment type="cofactor">
    <cofactor evidence="2">
        <name>Mg(2+)</name>
        <dbReference type="ChEBI" id="CHEBI:18420"/>
    </cofactor>
</comment>
<evidence type="ECO:0000256" key="23">
    <source>
        <dbReference type="ARBA" id="ARBA00049360"/>
    </source>
</evidence>
<evidence type="ECO:0000256" key="9">
    <source>
        <dbReference type="ARBA" id="ARBA00022695"/>
    </source>
</evidence>
<keyword evidence="10" id="KW-0235">DNA replication</keyword>
<keyword evidence="14" id="KW-0255">Endonuclease</keyword>
<dbReference type="KEGG" id="vg:37617097"/>
<evidence type="ECO:0000259" key="24">
    <source>
        <dbReference type="PROSITE" id="PS52020"/>
    </source>
</evidence>
<dbReference type="InterPro" id="IPR000605">
    <property type="entry name" value="Helicase_SF3_ssDNA/RNA_vir"/>
</dbReference>
<dbReference type="GO" id="GO:0016779">
    <property type="term" value="F:nucleotidyltransferase activity"/>
    <property type="evidence" value="ECO:0007669"/>
    <property type="project" value="UniProtKB-KW"/>
</dbReference>
<evidence type="ECO:0000313" key="25">
    <source>
        <dbReference type="EMBL" id="AIF76261.1"/>
    </source>
</evidence>
<dbReference type="GO" id="GO:0005524">
    <property type="term" value="F:ATP binding"/>
    <property type="evidence" value="ECO:0007669"/>
    <property type="project" value="UniProtKB-KW"/>
</dbReference>
<evidence type="ECO:0000256" key="16">
    <source>
        <dbReference type="ARBA" id="ARBA00022806"/>
    </source>
</evidence>
<evidence type="ECO:0000256" key="21">
    <source>
        <dbReference type="ARBA" id="ARBA00030754"/>
    </source>
</evidence>
<keyword evidence="16" id="KW-0347">Helicase</keyword>
<dbReference type="Proteomes" id="UP000128757">
    <property type="component" value="Segment"/>
</dbReference>
<protein>
    <recommendedName>
        <fullName evidence="6">Replication-associated protein</fullName>
    </recommendedName>
    <alternativeName>
        <fullName evidence="21">ATP-dependent helicase Rep</fullName>
    </alternativeName>
    <alternativeName>
        <fullName evidence="22">RepP</fullName>
    </alternativeName>
</protein>
<dbReference type="GO" id="GO:0003724">
    <property type="term" value="F:RNA helicase activity"/>
    <property type="evidence" value="ECO:0007669"/>
    <property type="project" value="InterPro"/>
</dbReference>
<evidence type="ECO:0000256" key="8">
    <source>
        <dbReference type="ARBA" id="ARBA00022679"/>
    </source>
</evidence>
<dbReference type="GO" id="GO:0003723">
    <property type="term" value="F:RNA binding"/>
    <property type="evidence" value="ECO:0007669"/>
    <property type="project" value="InterPro"/>
</dbReference>
<evidence type="ECO:0000256" key="22">
    <source>
        <dbReference type="ARBA" id="ARBA00032243"/>
    </source>
</evidence>
<evidence type="ECO:0000256" key="1">
    <source>
        <dbReference type="ARBA" id="ARBA00001936"/>
    </source>
</evidence>
<evidence type="ECO:0000256" key="20">
    <source>
        <dbReference type="ARBA" id="ARBA00023268"/>
    </source>
</evidence>
<evidence type="ECO:0000256" key="6">
    <source>
        <dbReference type="ARBA" id="ARBA00014531"/>
    </source>
</evidence>
<dbReference type="GO" id="GO:0046872">
    <property type="term" value="F:metal ion binding"/>
    <property type="evidence" value="ECO:0007669"/>
    <property type="project" value="UniProtKB-KW"/>
</dbReference>
<evidence type="ECO:0000256" key="13">
    <source>
        <dbReference type="ARBA" id="ARBA00022741"/>
    </source>
</evidence>
<evidence type="ECO:0000256" key="12">
    <source>
        <dbReference type="ARBA" id="ARBA00022723"/>
    </source>
</evidence>
<dbReference type="OrthoDB" id="9195at10239"/>
<keyword evidence="18" id="KW-0190">Covalent protein-DNA linkage</keyword>
<dbReference type="Gene3D" id="3.40.1310.20">
    <property type="match status" value="1"/>
</dbReference>